<protein>
    <submittedName>
        <fullName evidence="2">Outer membrane protein beta-barrel domain-containing protein</fullName>
    </submittedName>
</protein>
<evidence type="ECO:0000259" key="1">
    <source>
        <dbReference type="Pfam" id="PF19573"/>
    </source>
</evidence>
<name>A0A1I5RAQ8_9BACT</name>
<dbReference type="SUPFAM" id="SSF56925">
    <property type="entry name" value="OMPA-like"/>
    <property type="match status" value="1"/>
</dbReference>
<gene>
    <name evidence="2" type="ORF">SAMN05444277_101155</name>
</gene>
<dbReference type="Gene3D" id="2.40.160.20">
    <property type="match status" value="1"/>
</dbReference>
<reference evidence="2 3" key="1">
    <citation type="submission" date="2016-10" db="EMBL/GenBank/DDBJ databases">
        <authorList>
            <person name="de Groot N.N."/>
        </authorList>
    </citation>
    <scope>NUCLEOTIDE SEQUENCE [LARGE SCALE GENOMIC DNA]</scope>
    <source>
        <strain evidence="2 3">DSM 28286</strain>
    </source>
</reference>
<dbReference type="Proteomes" id="UP000199031">
    <property type="component" value="Unassembled WGS sequence"/>
</dbReference>
<evidence type="ECO:0000313" key="3">
    <source>
        <dbReference type="Proteomes" id="UP000199031"/>
    </source>
</evidence>
<accession>A0A1I5RAQ8</accession>
<dbReference type="EMBL" id="FOXQ01000001">
    <property type="protein sequence ID" value="SFP55411.1"/>
    <property type="molecule type" value="Genomic_DNA"/>
</dbReference>
<sequence length="287" mass="32001">MLSKKIIVFTLISAFFLTISVSSIAQGFGIYASPGIINYGGDLQKSVYTFSQARFAISGGLLYNFNHFTIRGALTYGKIQGSDSTGGFKSRNLSFQSKLGEASLALQYDLFTLDEKKFTPYIFAGGALFYHNPYTIYEGKRVNLRDLGTEGQGLSIYPDREMYSLTQFAIPLGVGVKYKITDHWHVAMEFCSRFLFSDYLDDVSKTYPDEAALLHGRGQLAVDLSYRGDEIDPTRTFPTEGAQRGSASHNDNYYTSSLSIIYMFSRSESFGGIGRHKKMKALDCPKL</sequence>
<dbReference type="InterPro" id="IPR011250">
    <property type="entry name" value="OMP/PagP_B-barrel"/>
</dbReference>
<organism evidence="2 3">
    <name type="scientific">Parafilimonas terrae</name>
    <dbReference type="NCBI Taxonomy" id="1465490"/>
    <lineage>
        <taxon>Bacteria</taxon>
        <taxon>Pseudomonadati</taxon>
        <taxon>Bacteroidota</taxon>
        <taxon>Chitinophagia</taxon>
        <taxon>Chitinophagales</taxon>
        <taxon>Chitinophagaceae</taxon>
        <taxon>Parafilimonas</taxon>
    </lineage>
</organism>
<dbReference type="STRING" id="1465490.SAMN05444277_101155"/>
<dbReference type="AlphaFoldDB" id="A0A1I5RAQ8"/>
<keyword evidence="3" id="KW-1185">Reference proteome</keyword>
<proteinExistence type="predicted"/>
<dbReference type="Pfam" id="PF19573">
    <property type="entry name" value="DUF6089"/>
    <property type="match status" value="1"/>
</dbReference>
<feature type="domain" description="DUF6089" evidence="1">
    <location>
        <begin position="9"/>
        <end position="204"/>
    </location>
</feature>
<dbReference type="InterPro" id="IPR045743">
    <property type="entry name" value="DUF6089"/>
</dbReference>
<evidence type="ECO:0000313" key="2">
    <source>
        <dbReference type="EMBL" id="SFP55411.1"/>
    </source>
</evidence>